<dbReference type="SUPFAM" id="SSF88946">
    <property type="entry name" value="Sigma2 domain of RNA polymerase sigma factors"/>
    <property type="match status" value="1"/>
</dbReference>
<evidence type="ECO:0000256" key="3">
    <source>
        <dbReference type="ARBA" id="ARBA00023082"/>
    </source>
</evidence>
<dbReference type="Pfam" id="PF04542">
    <property type="entry name" value="Sigma70_r2"/>
    <property type="match status" value="1"/>
</dbReference>
<keyword evidence="3" id="KW-0731">Sigma factor</keyword>
<evidence type="ECO:0000313" key="9">
    <source>
        <dbReference type="Proteomes" id="UP000294902"/>
    </source>
</evidence>
<evidence type="ECO:0000259" key="7">
    <source>
        <dbReference type="Pfam" id="PF08281"/>
    </source>
</evidence>
<dbReference type="PANTHER" id="PTHR43133">
    <property type="entry name" value="RNA POLYMERASE ECF-TYPE SIGMA FACTO"/>
    <property type="match status" value="1"/>
</dbReference>
<feature type="domain" description="RNA polymerase sigma factor 70 region 4 type 2" evidence="7">
    <location>
        <begin position="132"/>
        <end position="183"/>
    </location>
</feature>
<dbReference type="InterPro" id="IPR007627">
    <property type="entry name" value="RNA_pol_sigma70_r2"/>
</dbReference>
<sequence length="200" mass="23534">MCVFDMENALIKKAQKGQMDAFEKLILKYEKKIFNLAYQMFHNEQDAYDISQEVFIKVYQSINSFNFSSKFSTWLHRITVNTSIDELRKRKNKVTQSMDELLDLGESTVHKQFEDTEKTPEEAVLIKEKNNEMVALLNQLKEEHRTIVILRDIKGYSYEEISEILDCTIGTVKSRLSRARAKLKDLYLENKKDSITEFVK</sequence>
<dbReference type="Proteomes" id="UP000294902">
    <property type="component" value="Unassembled WGS sequence"/>
</dbReference>
<dbReference type="InterPro" id="IPR039425">
    <property type="entry name" value="RNA_pol_sigma-70-like"/>
</dbReference>
<dbReference type="Gene3D" id="1.10.10.10">
    <property type="entry name" value="Winged helix-like DNA-binding domain superfamily/Winged helix DNA-binding domain"/>
    <property type="match status" value="1"/>
</dbReference>
<evidence type="ECO:0000256" key="2">
    <source>
        <dbReference type="ARBA" id="ARBA00023015"/>
    </source>
</evidence>
<dbReference type="GO" id="GO:0003677">
    <property type="term" value="F:DNA binding"/>
    <property type="evidence" value="ECO:0007669"/>
    <property type="project" value="InterPro"/>
</dbReference>
<dbReference type="EMBL" id="SMAL01000001">
    <property type="protein sequence ID" value="TCT17097.1"/>
    <property type="molecule type" value="Genomic_DNA"/>
</dbReference>
<dbReference type="PANTHER" id="PTHR43133:SF51">
    <property type="entry name" value="RNA POLYMERASE SIGMA FACTOR"/>
    <property type="match status" value="1"/>
</dbReference>
<name>A0A4R3MP75_9FIRM</name>
<feature type="coiled-coil region" evidence="5">
    <location>
        <begin position="84"/>
        <end position="146"/>
    </location>
</feature>
<dbReference type="InterPro" id="IPR013325">
    <property type="entry name" value="RNA_pol_sigma_r2"/>
</dbReference>
<evidence type="ECO:0000256" key="1">
    <source>
        <dbReference type="ARBA" id="ARBA00010641"/>
    </source>
</evidence>
<keyword evidence="5" id="KW-0175">Coiled coil</keyword>
<dbReference type="InterPro" id="IPR036388">
    <property type="entry name" value="WH-like_DNA-bd_sf"/>
</dbReference>
<dbReference type="Gene3D" id="1.10.1740.10">
    <property type="match status" value="1"/>
</dbReference>
<dbReference type="Pfam" id="PF08281">
    <property type="entry name" value="Sigma70_r4_2"/>
    <property type="match status" value="1"/>
</dbReference>
<reference evidence="8 9" key="1">
    <citation type="submission" date="2019-03" db="EMBL/GenBank/DDBJ databases">
        <title>Genomic Encyclopedia of Type Strains, Phase IV (KMG-IV): sequencing the most valuable type-strain genomes for metagenomic binning, comparative biology and taxonomic classification.</title>
        <authorList>
            <person name="Goeker M."/>
        </authorList>
    </citation>
    <scope>NUCLEOTIDE SEQUENCE [LARGE SCALE GENOMIC DNA]</scope>
    <source>
        <strain evidence="8 9">DSM 24629</strain>
    </source>
</reference>
<dbReference type="GO" id="GO:0016987">
    <property type="term" value="F:sigma factor activity"/>
    <property type="evidence" value="ECO:0007669"/>
    <property type="project" value="UniProtKB-KW"/>
</dbReference>
<comment type="caution">
    <text evidence="8">The sequence shown here is derived from an EMBL/GenBank/DDBJ whole genome shotgun (WGS) entry which is preliminary data.</text>
</comment>
<dbReference type="AlphaFoldDB" id="A0A4R3MP75"/>
<evidence type="ECO:0000313" key="8">
    <source>
        <dbReference type="EMBL" id="TCT17097.1"/>
    </source>
</evidence>
<evidence type="ECO:0000256" key="5">
    <source>
        <dbReference type="SAM" id="Coils"/>
    </source>
</evidence>
<keyword evidence="9" id="KW-1185">Reference proteome</keyword>
<gene>
    <name evidence="8" type="ORF">EDC18_101394</name>
</gene>
<dbReference type="InterPro" id="IPR014284">
    <property type="entry name" value="RNA_pol_sigma-70_dom"/>
</dbReference>
<keyword evidence="4" id="KW-0804">Transcription</keyword>
<proteinExistence type="inferred from homology"/>
<keyword evidence="2" id="KW-0805">Transcription regulation</keyword>
<dbReference type="NCBIfam" id="TIGR02937">
    <property type="entry name" value="sigma70-ECF"/>
    <property type="match status" value="1"/>
</dbReference>
<feature type="domain" description="RNA polymerase sigma-70 region 2" evidence="6">
    <location>
        <begin position="25"/>
        <end position="91"/>
    </location>
</feature>
<dbReference type="InterPro" id="IPR013249">
    <property type="entry name" value="RNA_pol_sigma70_r4_t2"/>
</dbReference>
<dbReference type="InterPro" id="IPR013324">
    <property type="entry name" value="RNA_pol_sigma_r3/r4-like"/>
</dbReference>
<organism evidence="8 9">
    <name type="scientific">Natranaerovirga pectinivora</name>
    <dbReference type="NCBI Taxonomy" id="682400"/>
    <lineage>
        <taxon>Bacteria</taxon>
        <taxon>Bacillati</taxon>
        <taxon>Bacillota</taxon>
        <taxon>Clostridia</taxon>
        <taxon>Lachnospirales</taxon>
        <taxon>Natranaerovirgaceae</taxon>
        <taxon>Natranaerovirga</taxon>
    </lineage>
</organism>
<evidence type="ECO:0000256" key="4">
    <source>
        <dbReference type="ARBA" id="ARBA00023163"/>
    </source>
</evidence>
<comment type="similarity">
    <text evidence="1">Belongs to the sigma-70 factor family. ECF subfamily.</text>
</comment>
<evidence type="ECO:0000259" key="6">
    <source>
        <dbReference type="Pfam" id="PF04542"/>
    </source>
</evidence>
<dbReference type="SUPFAM" id="SSF88659">
    <property type="entry name" value="Sigma3 and sigma4 domains of RNA polymerase sigma factors"/>
    <property type="match status" value="1"/>
</dbReference>
<accession>A0A4R3MP75</accession>
<dbReference type="CDD" id="cd06171">
    <property type="entry name" value="Sigma70_r4"/>
    <property type="match status" value="1"/>
</dbReference>
<dbReference type="GO" id="GO:0006352">
    <property type="term" value="P:DNA-templated transcription initiation"/>
    <property type="evidence" value="ECO:0007669"/>
    <property type="project" value="InterPro"/>
</dbReference>
<protein>
    <submittedName>
        <fullName evidence="8">RNA polymerase RpoE-like sigma-24 subunit</fullName>
    </submittedName>
</protein>